<dbReference type="EMBL" id="RIBS01000007">
    <property type="protein sequence ID" value="RNF82660.1"/>
    <property type="molecule type" value="Genomic_DNA"/>
</dbReference>
<sequence length="97" mass="10385">MARVVLASALSRWLPQAAGQPTGEVELDIAGANLGDVLEGLFALHPNLRGYVVDEHGAVRHHVAVFVDGDVIRDKRNLTQVLGERAEVYVMQALSGG</sequence>
<dbReference type="PANTHER" id="PTHR38031">
    <property type="entry name" value="SULFUR CARRIER PROTEIN SLR0821-RELATED"/>
    <property type="match status" value="1"/>
</dbReference>
<evidence type="ECO:0000313" key="2">
    <source>
        <dbReference type="Proteomes" id="UP000267049"/>
    </source>
</evidence>
<dbReference type="Proteomes" id="UP000267049">
    <property type="component" value="Unassembled WGS sequence"/>
</dbReference>
<dbReference type="RefSeq" id="WP_123088796.1">
    <property type="nucleotide sequence ID" value="NZ_RIBS01000007.1"/>
</dbReference>
<dbReference type="Gene3D" id="3.10.20.30">
    <property type="match status" value="1"/>
</dbReference>
<gene>
    <name evidence="1" type="ORF">EER27_14285</name>
</gene>
<comment type="caution">
    <text evidence="1">The sequence shown here is derived from an EMBL/GenBank/DDBJ whole genome shotgun (WGS) entry which is preliminary data.</text>
</comment>
<dbReference type="SUPFAM" id="SSF54285">
    <property type="entry name" value="MoaD/ThiS"/>
    <property type="match status" value="1"/>
</dbReference>
<dbReference type="InterPro" id="IPR016155">
    <property type="entry name" value="Mopterin_synth/thiamin_S_b"/>
</dbReference>
<reference evidence="1 2" key="1">
    <citation type="submission" date="2018-11" db="EMBL/GenBank/DDBJ databases">
        <title>Lysobacter cryohumiis sp. nov., isolated from soil in the Tianshan Mountains, Xinjiang, China.</title>
        <authorList>
            <person name="Luo Y."/>
            <person name="Sheng H."/>
        </authorList>
    </citation>
    <scope>NUCLEOTIDE SEQUENCE [LARGE SCALE GENOMIC DNA]</scope>
    <source>
        <strain evidence="1 2">ZS60</strain>
    </source>
</reference>
<proteinExistence type="predicted"/>
<protein>
    <submittedName>
        <fullName evidence="1">MoaD/ThiS family protein</fullName>
    </submittedName>
</protein>
<dbReference type="AlphaFoldDB" id="A0A3M8SUW9"/>
<dbReference type="InterPro" id="IPR052045">
    <property type="entry name" value="Sulfur_Carrier/Prot_Modifier"/>
</dbReference>
<dbReference type="InterPro" id="IPR012675">
    <property type="entry name" value="Beta-grasp_dom_sf"/>
</dbReference>
<keyword evidence="2" id="KW-1185">Reference proteome</keyword>
<accession>A0A3M8SUW9</accession>
<dbReference type="PANTHER" id="PTHR38031:SF1">
    <property type="entry name" value="SULFUR CARRIER PROTEIN CYSO"/>
    <property type="match status" value="1"/>
</dbReference>
<dbReference type="OrthoDB" id="6894792at2"/>
<name>A0A3M8SUW9_9GAMM</name>
<dbReference type="Pfam" id="PF02597">
    <property type="entry name" value="ThiS"/>
    <property type="match status" value="1"/>
</dbReference>
<evidence type="ECO:0000313" key="1">
    <source>
        <dbReference type="EMBL" id="RNF82660.1"/>
    </source>
</evidence>
<dbReference type="InterPro" id="IPR003749">
    <property type="entry name" value="ThiS/MoaD-like"/>
</dbReference>
<organism evidence="1 2">
    <name type="scientific">Montanilutibacter psychrotolerans</name>
    <dbReference type="NCBI Taxonomy" id="1327343"/>
    <lineage>
        <taxon>Bacteria</taxon>
        <taxon>Pseudomonadati</taxon>
        <taxon>Pseudomonadota</taxon>
        <taxon>Gammaproteobacteria</taxon>
        <taxon>Lysobacterales</taxon>
        <taxon>Lysobacteraceae</taxon>
        <taxon>Montanilutibacter</taxon>
    </lineage>
</organism>